<dbReference type="InterPro" id="IPR036595">
    <property type="entry name" value="A-macroglobulin_rcpt-bd_sf"/>
</dbReference>
<dbReference type="InterPro" id="IPR011625">
    <property type="entry name" value="A2M_N_BRD"/>
</dbReference>
<dbReference type="InterPro" id="IPR001599">
    <property type="entry name" value="Macroglobln_a2"/>
</dbReference>
<comment type="caution">
    <text evidence="2">Lacks conserved residue(s) required for the propagation of feature annotation.</text>
</comment>
<evidence type="ECO:0000256" key="3">
    <source>
        <dbReference type="SAM" id="MobiDB-lite"/>
    </source>
</evidence>
<dbReference type="Gene3D" id="1.50.10.20">
    <property type="match status" value="1"/>
</dbReference>
<dbReference type="SUPFAM" id="SSF49410">
    <property type="entry name" value="Alpha-macroglobulin receptor domain"/>
    <property type="match status" value="1"/>
</dbReference>
<evidence type="ECO:0000256" key="1">
    <source>
        <dbReference type="ARBA" id="ARBA00023157"/>
    </source>
</evidence>
<dbReference type="InterPro" id="IPR050473">
    <property type="entry name" value="A2M/Complement_sys"/>
</dbReference>
<sequence length="1666" mass="187973">PLRAFLPSSLQGPANSSSAKNRAFSTATPSLPSCLFQAMAAASFDVPLLLLSTIFCCLLAGAGGQQAVPATSMELPPTPTYLVLVPRKIRPEQEFRVSATVFRMLYDSLTFRVSVRRLNEPGSGVAETEYAFAEETFTRAASRLIRVRIPENTPTGTYNIHVEGSVKTLGGLVFYNRTEIIYEPRLFSAFIQFSKPIYAMGDIVRFRVFPYESNLMVKNRVFTSIEVVDSKNVSVRRWLSPRNNAKGFIELSYQLADTSNHGSWKVRCTREAFVTERSFLVFFNTITSMISVNITMPQRLSEFAFGVYGILEANHTTNAPVFGNASIRLEFRQRGAAENSPPIGVMWKDIPYFYGRSDFLFTMSEISSSLKLSDRPSNLEVRADAFVYDWYFLVNQTSYAYTVIFREIPEVKFLGGYVRQFKPGFPFTALLWVFQPDGRKPDFRYRKLTLEVYCDRSKRVKTDASIPIPDDSVVRYPIETSMNCLSYRLYAVLLSSTTSKDVRTAEQFLFRHYSPSGAYMQVTTSTVKPTVDRYMVFNIKTNYYSDRIYYIILGGGNILHSDILFMPAGVQSRTFSIALSREIAPIARIVAYFMKQDGELVTDSMSFFVDVLSINSVDLQVTQGSDLTGKSVTGWITGANVGSFVLLSAIPYDLYLRYGNKVILEPYTLLQEQMSYEAHAEQPLQFAWFDDTSDMPQLQYFPSPTYGPDANKTMNYSGMIMFTDSNYTKVTFWHTCNETLNPDRAFPCYAGSPDECYGYRHICDGKLDCNTGVDEMNCDRVNLTSAPGYVEPKFKFEYRHFIYDDLWLWQDVYMKANMNGRVPFNPAVTPKLETSWVVGAIAIDGERGVQVQSVPTRFTSTRRFYMVLEAPPYAYWGEQIGVRVAVFNRFDYWTEVIIELKKSTEYDFIKVGYRGQVNSYAPELASNENVHTVVFLPAGGHRMLYFPVLPRNTGNTTITFCAYSFNGGECSTVNVPVIINGAPNNYSTPILLDLVSNSELLAQNFFITPEQAFVEPERRWRRFVPGSKYTKISVVGDIVGPSLGNEMPYGDAASTVWRPIGSGESVLFNINWNVQMLHYLRMTKQLEAATLNSALEYVNSQLSRLSFYINPVTGGMANFPERFNTETSTFLTAFGLFTLAETSFSQWDRVTAINADLFQKFILYLNATQDTGAVDPSLAGSFTDDIQWDMKYFNVYIKDKSVNPANNVYLRRVPITALAVIATRHPSIPMSLGSHASRVSTAAIQYLKRHLSKMTEDALSLAMTAYALTFDSSSSDKSTAMNLLMSIARDDNYLYWANRRVKPLIREPDSAGKVIIKARIEWPNDAYAVQASSFAMLAMFKSVSSKPELKSNITKVINFITETKNAPQGWISTQDTLFAVRALREVAQLDFNRVIYSLQVDINPTSDTSKSSSLRLDGNNLSIPRTFYLDNDNTWGEVMIRATGSGRAVLHMFTTKSVEQEFLVKNAIDPNKPNTPFQTFELSCVPTFSGRNSSMMHMTACARWTWTARSETSGMALLQFTVPSGYLVTNYDMRNFVQTSNVRGLRHIWMVGQYLNVFFTNFTSVQPTCITIPIPRWYPVANTTVEQPCNVYEYFEFDNRNFSFYSARSLHSSDICKVCGSFQCPYCIDYNTASALTVSAALLTSCLVMALAAGYGKLTRLSFLTG</sequence>
<dbReference type="SMART" id="SM01359">
    <property type="entry name" value="A2M_N_2"/>
    <property type="match status" value="1"/>
</dbReference>
<evidence type="ECO:0008006" key="9">
    <source>
        <dbReference type="Google" id="ProtNLM"/>
    </source>
</evidence>
<proteinExistence type="predicted"/>
<dbReference type="SMART" id="SM01361">
    <property type="entry name" value="A2M_recep"/>
    <property type="match status" value="1"/>
</dbReference>
<name>A0A267EV18_9PLAT</name>
<evidence type="ECO:0000259" key="6">
    <source>
        <dbReference type="SMART" id="SM01361"/>
    </source>
</evidence>
<comment type="caution">
    <text evidence="7">The sequence shown here is derived from an EMBL/GenBank/DDBJ whole genome shotgun (WGS) entry which is preliminary data.</text>
</comment>
<accession>A0A267EV18</accession>
<protein>
    <recommendedName>
        <fullName evidence="9">A2M domain-containing protein</fullName>
    </recommendedName>
</protein>
<dbReference type="Pfam" id="PF00207">
    <property type="entry name" value="A2M"/>
    <property type="match status" value="1"/>
</dbReference>
<dbReference type="SMART" id="SM01360">
    <property type="entry name" value="A2M"/>
    <property type="match status" value="1"/>
</dbReference>
<dbReference type="EMBL" id="NIVC01001666">
    <property type="protein sequence ID" value="PAA65296.1"/>
    <property type="molecule type" value="Genomic_DNA"/>
</dbReference>
<feature type="domain" description="Alpha-2-macroglobulin" evidence="5">
    <location>
        <begin position="806"/>
        <end position="900"/>
    </location>
</feature>
<dbReference type="PANTHER" id="PTHR11412">
    <property type="entry name" value="MACROGLOBULIN / COMPLEMENT"/>
    <property type="match status" value="1"/>
</dbReference>
<gene>
    <name evidence="7" type="ORF">BOX15_Mlig024764g3</name>
</gene>
<feature type="domain" description="Alpha-2-macroglobulin bait region" evidence="4">
    <location>
        <begin position="520"/>
        <end position="654"/>
    </location>
</feature>
<dbReference type="Pfam" id="PF07703">
    <property type="entry name" value="A2M_BRD"/>
    <property type="match status" value="1"/>
</dbReference>
<dbReference type="Gene3D" id="2.60.40.690">
    <property type="entry name" value="Alpha-macroglobulin, receptor-binding domain"/>
    <property type="match status" value="1"/>
</dbReference>
<dbReference type="Gene3D" id="4.10.400.10">
    <property type="entry name" value="Low-density Lipoprotein Receptor"/>
    <property type="match status" value="1"/>
</dbReference>
<dbReference type="InterPro" id="IPR011626">
    <property type="entry name" value="Alpha-macroglobulin_TED"/>
</dbReference>
<dbReference type="CDD" id="cd00112">
    <property type="entry name" value="LDLa"/>
    <property type="match status" value="1"/>
</dbReference>
<dbReference type="InterPro" id="IPR008930">
    <property type="entry name" value="Terpenoid_cyclase/PrenylTrfase"/>
</dbReference>
<dbReference type="SUPFAM" id="SSF48239">
    <property type="entry name" value="Terpenoid cyclases/Protein prenyltransferases"/>
    <property type="match status" value="1"/>
</dbReference>
<dbReference type="PROSITE" id="PS50068">
    <property type="entry name" value="LDLRA_2"/>
    <property type="match status" value="1"/>
</dbReference>
<dbReference type="InterPro" id="IPR002172">
    <property type="entry name" value="LDrepeatLR_classA_rpt"/>
</dbReference>
<keyword evidence="1 2" id="KW-1015">Disulfide bond</keyword>
<dbReference type="Gene3D" id="2.60.40.10">
    <property type="entry name" value="Immunoglobulins"/>
    <property type="match status" value="1"/>
</dbReference>
<feature type="region of interest" description="Disordered" evidence="3">
    <location>
        <begin position="1"/>
        <end position="22"/>
    </location>
</feature>
<evidence type="ECO:0000259" key="5">
    <source>
        <dbReference type="SMART" id="SM01360"/>
    </source>
</evidence>
<dbReference type="InterPro" id="IPR036055">
    <property type="entry name" value="LDL_receptor-like_sf"/>
</dbReference>
<feature type="compositionally biased region" description="Polar residues" evidence="3">
    <location>
        <begin position="8"/>
        <end position="22"/>
    </location>
</feature>
<dbReference type="PANTHER" id="PTHR11412:SF146">
    <property type="entry name" value="CD109 ANTIGEN"/>
    <property type="match status" value="1"/>
</dbReference>
<organism evidence="7 8">
    <name type="scientific">Macrostomum lignano</name>
    <dbReference type="NCBI Taxonomy" id="282301"/>
    <lineage>
        <taxon>Eukaryota</taxon>
        <taxon>Metazoa</taxon>
        <taxon>Spiralia</taxon>
        <taxon>Lophotrochozoa</taxon>
        <taxon>Platyhelminthes</taxon>
        <taxon>Rhabditophora</taxon>
        <taxon>Macrostomorpha</taxon>
        <taxon>Macrostomida</taxon>
        <taxon>Macrostomidae</taxon>
        <taxon>Macrostomum</taxon>
    </lineage>
</organism>
<dbReference type="GO" id="GO:0004866">
    <property type="term" value="F:endopeptidase inhibitor activity"/>
    <property type="evidence" value="ECO:0007669"/>
    <property type="project" value="InterPro"/>
</dbReference>
<evidence type="ECO:0000259" key="4">
    <source>
        <dbReference type="SMART" id="SM01359"/>
    </source>
</evidence>
<dbReference type="InterPro" id="IPR009048">
    <property type="entry name" value="A-macroglobulin_rcpt-bd"/>
</dbReference>
<keyword evidence="8" id="KW-1185">Reference proteome</keyword>
<feature type="disulfide bond" evidence="2">
    <location>
        <begin position="763"/>
        <end position="778"/>
    </location>
</feature>
<dbReference type="InterPro" id="IPR002890">
    <property type="entry name" value="MG2"/>
</dbReference>
<dbReference type="Gene3D" id="2.60.40.2950">
    <property type="match status" value="1"/>
</dbReference>
<dbReference type="STRING" id="282301.A0A267EV18"/>
<dbReference type="Pfam" id="PF01835">
    <property type="entry name" value="MG2"/>
    <property type="match status" value="1"/>
</dbReference>
<evidence type="ECO:0000313" key="8">
    <source>
        <dbReference type="Proteomes" id="UP000215902"/>
    </source>
</evidence>
<dbReference type="Pfam" id="PF07678">
    <property type="entry name" value="TED_complement"/>
    <property type="match status" value="1"/>
</dbReference>
<dbReference type="InterPro" id="IPR013783">
    <property type="entry name" value="Ig-like_fold"/>
</dbReference>
<feature type="non-terminal residue" evidence="7">
    <location>
        <position position="1"/>
    </location>
</feature>
<evidence type="ECO:0000256" key="2">
    <source>
        <dbReference type="PROSITE-ProRule" id="PRU00124"/>
    </source>
</evidence>
<feature type="domain" description="Alpha-macroglobulin receptor-binding" evidence="6">
    <location>
        <begin position="1513"/>
        <end position="1605"/>
    </location>
</feature>
<dbReference type="OrthoDB" id="6359008at2759"/>
<dbReference type="GO" id="GO:0005615">
    <property type="term" value="C:extracellular space"/>
    <property type="evidence" value="ECO:0007669"/>
    <property type="project" value="InterPro"/>
</dbReference>
<dbReference type="Gene3D" id="2.60.40.1930">
    <property type="match status" value="2"/>
</dbReference>
<dbReference type="Proteomes" id="UP000215902">
    <property type="component" value="Unassembled WGS sequence"/>
</dbReference>
<dbReference type="Pfam" id="PF07677">
    <property type="entry name" value="A2M_recep"/>
    <property type="match status" value="1"/>
</dbReference>
<reference evidence="7 8" key="1">
    <citation type="submission" date="2017-06" db="EMBL/GenBank/DDBJ databases">
        <title>A platform for efficient transgenesis in Macrostomum lignano, a flatworm model organism for stem cell research.</title>
        <authorList>
            <person name="Berezikov E."/>
        </authorList>
    </citation>
    <scope>NUCLEOTIDE SEQUENCE [LARGE SCALE GENOMIC DNA]</scope>
    <source>
        <strain evidence="7">DV1</strain>
        <tissue evidence="7">Whole organism</tissue>
    </source>
</reference>
<dbReference type="CDD" id="cd02891">
    <property type="entry name" value="A2M_like"/>
    <property type="match status" value="1"/>
</dbReference>
<evidence type="ECO:0000313" key="7">
    <source>
        <dbReference type="EMBL" id="PAA65296.1"/>
    </source>
</evidence>